<dbReference type="NCBIfam" id="TIGR02093">
    <property type="entry name" value="P_ylase"/>
    <property type="match status" value="1"/>
</dbReference>
<keyword evidence="5 10" id="KW-0328">Glycosyltransferase</keyword>
<name>A0A3M7T8D2_BRAPC</name>
<dbReference type="GO" id="GO:0005980">
    <property type="term" value="P:glycogen catabolic process"/>
    <property type="evidence" value="ECO:0007669"/>
    <property type="project" value="TreeGrafter"/>
</dbReference>
<dbReference type="AlphaFoldDB" id="A0A3M7T8D2"/>
<sequence>MDLLPGRQNSIGMPNSVAQNDKEKRKQISVRGIALVENVATVKKTFNRHLHFTLVKDRNVATPRDYYFALAHTVRDHLVSRWIRTQQHYYDKDPKRVYYLSLEYYVGRSLTNTMVNLGIQSEVDEALYQIGLDIEDLEELEQDAGLGNGGLGRLAACFLDSMASLGLAAYGYGLRYDYGIFTQSIKNGWQVEEPDDWLRFGNPWEKSRPEYTLPVQFYGRTIIEDGKSKWVDSQIIFAMPYDSPVPGYGNNTVNTMRLWSAKAPTSFNLSFFNDGDYIQAVCDRNSAENITRVLYPNDNVTEGKDLRLKQEYFLCAATLQDIIRRFKTSKFGCREVVRHDFSHLPDKVAIQLNDTHPALAIPELMRILIDLEGLTWEQAWTITTQTCAYTNHTLLPEALERWPVERFGVILPRHLEIIYEINFRHLKEVEAKYPGDMDRLRRMSLIEEEGGKRINMGFLCVVGSHAVNGVAQIHSDLLKVTLFKDFYEMTPEKFQNKTNGITPRRWLLLCNPSLSDTIVDKIGNDWISDLSKLRQLENFLDNDNFVRSVYKVKQENKMKLAQYFEQQYHIKIDPGAMFDMQVKRIHEYKRQLLNVLHVITLYNRIRRNPGQKCTSRVVMIGGKAAPGYHMAKKIIKLISNVAAIVNNDPIVKDRLKLVFLENYRVSLAEKIIPAADLSEQISLAGTEASGTGNMKFMLNGALTVGTLDGANVEMAEEVGMDNIFIFGMTVDEVNALRHKGYNPREFYEKNAELKLALDQIQGGFYSPEDPNLFHDIVDVLLNKGDHYMLLADFESYVKAQEKIDHLFNDPMAWTRMTIRNIAASGKFSSDRTIADYSKDIWGVEPCLSKLPAPFEGRPGTENEGEVEQARLAKK</sequence>
<dbReference type="Proteomes" id="UP000276133">
    <property type="component" value="Unassembled WGS sequence"/>
</dbReference>
<dbReference type="OrthoDB" id="9215500at2759"/>
<dbReference type="InterPro" id="IPR011833">
    <property type="entry name" value="Glycg_phsphrylas"/>
</dbReference>
<dbReference type="SUPFAM" id="SSF53756">
    <property type="entry name" value="UDP-Glycosyltransferase/glycogen phosphorylase"/>
    <property type="match status" value="1"/>
</dbReference>
<proteinExistence type="inferred from homology"/>
<dbReference type="InterPro" id="IPR035090">
    <property type="entry name" value="Pyridoxal_P_attach_site"/>
</dbReference>
<keyword evidence="7 9" id="KW-0663">Pyridoxal phosphate</keyword>
<organism evidence="12 13">
    <name type="scientific">Brachionus plicatilis</name>
    <name type="common">Marine rotifer</name>
    <name type="synonym">Brachionus muelleri</name>
    <dbReference type="NCBI Taxonomy" id="10195"/>
    <lineage>
        <taxon>Eukaryota</taxon>
        <taxon>Metazoa</taxon>
        <taxon>Spiralia</taxon>
        <taxon>Gnathifera</taxon>
        <taxon>Rotifera</taxon>
        <taxon>Eurotatoria</taxon>
        <taxon>Monogononta</taxon>
        <taxon>Pseudotrocha</taxon>
        <taxon>Ploima</taxon>
        <taxon>Brachionidae</taxon>
        <taxon>Brachionus</taxon>
    </lineage>
</organism>
<keyword evidence="3" id="KW-0597">Phosphoprotein</keyword>
<dbReference type="CDD" id="cd04300">
    <property type="entry name" value="GT35_Glycogen_Phosphorylase"/>
    <property type="match status" value="1"/>
</dbReference>
<dbReference type="GO" id="GO:0030170">
    <property type="term" value="F:pyridoxal phosphate binding"/>
    <property type="evidence" value="ECO:0007669"/>
    <property type="project" value="InterPro"/>
</dbReference>
<keyword evidence="8 10" id="KW-0119">Carbohydrate metabolism</keyword>
<feature type="compositionally biased region" description="Polar residues" evidence="11">
    <location>
        <begin position="7"/>
        <end position="19"/>
    </location>
</feature>
<keyword evidence="6 10" id="KW-0808">Transferase</keyword>
<dbReference type="Pfam" id="PF00343">
    <property type="entry name" value="Phosphorylase"/>
    <property type="match status" value="1"/>
</dbReference>
<keyword evidence="13" id="KW-1185">Reference proteome</keyword>
<dbReference type="PROSITE" id="PS00102">
    <property type="entry name" value="PHOSPHORYLASE"/>
    <property type="match status" value="1"/>
</dbReference>
<dbReference type="PANTHER" id="PTHR11468:SF13">
    <property type="entry name" value="GLYCOGEN PHOSPHORYLASE"/>
    <property type="match status" value="1"/>
</dbReference>
<dbReference type="EMBL" id="REGN01000131">
    <property type="protein sequence ID" value="RNA44215.1"/>
    <property type="molecule type" value="Genomic_DNA"/>
</dbReference>
<evidence type="ECO:0000256" key="8">
    <source>
        <dbReference type="ARBA" id="ARBA00023277"/>
    </source>
</evidence>
<dbReference type="PANTHER" id="PTHR11468">
    <property type="entry name" value="GLYCOGEN PHOSPHORYLASE"/>
    <property type="match status" value="1"/>
</dbReference>
<gene>
    <name evidence="12" type="ORF">BpHYR1_047745</name>
</gene>
<comment type="catalytic activity">
    <reaction evidence="10">
        <text>[(1-&gt;4)-alpha-D-glucosyl](n) + phosphate = [(1-&gt;4)-alpha-D-glucosyl](n-1) + alpha-D-glucose 1-phosphate</text>
        <dbReference type="Rhea" id="RHEA:41732"/>
        <dbReference type="Rhea" id="RHEA-COMP:9584"/>
        <dbReference type="Rhea" id="RHEA-COMP:9586"/>
        <dbReference type="ChEBI" id="CHEBI:15444"/>
        <dbReference type="ChEBI" id="CHEBI:43474"/>
        <dbReference type="ChEBI" id="CHEBI:58601"/>
        <dbReference type="EC" id="2.4.1.1"/>
    </reaction>
</comment>
<evidence type="ECO:0000256" key="6">
    <source>
        <dbReference type="ARBA" id="ARBA00022679"/>
    </source>
</evidence>
<reference evidence="12 13" key="1">
    <citation type="journal article" date="2018" name="Sci. Rep.">
        <title>Genomic signatures of local adaptation to the degree of environmental predictability in rotifers.</title>
        <authorList>
            <person name="Franch-Gras L."/>
            <person name="Hahn C."/>
            <person name="Garcia-Roger E.M."/>
            <person name="Carmona M.J."/>
            <person name="Serra M."/>
            <person name="Gomez A."/>
        </authorList>
    </citation>
    <scope>NUCLEOTIDE SEQUENCE [LARGE SCALE GENOMIC DNA]</scope>
    <source>
        <strain evidence="12">HYR1</strain>
    </source>
</reference>
<keyword evidence="4" id="KW-0321">Glycogen metabolism</keyword>
<evidence type="ECO:0000256" key="7">
    <source>
        <dbReference type="ARBA" id="ARBA00022898"/>
    </source>
</evidence>
<feature type="region of interest" description="Disordered" evidence="11">
    <location>
        <begin position="852"/>
        <end position="874"/>
    </location>
</feature>
<evidence type="ECO:0000256" key="10">
    <source>
        <dbReference type="RuleBase" id="RU000587"/>
    </source>
</evidence>
<dbReference type="EC" id="2.4.1.1" evidence="10"/>
<feature type="modified residue" description="N6-(pyridoxal phosphate)lysine" evidence="9">
    <location>
        <position position="695"/>
    </location>
</feature>
<evidence type="ECO:0000256" key="2">
    <source>
        <dbReference type="ARBA" id="ARBA00006047"/>
    </source>
</evidence>
<dbReference type="SMR" id="A0A3M7T8D2"/>
<feature type="region of interest" description="Disordered" evidence="11">
    <location>
        <begin position="1"/>
        <end position="24"/>
    </location>
</feature>
<comment type="caution">
    <text evidence="12">The sequence shown here is derived from an EMBL/GenBank/DDBJ whole genome shotgun (WGS) entry which is preliminary data.</text>
</comment>
<dbReference type="FunFam" id="3.40.50.2000:FF:000153">
    <property type="entry name" value="Alpha-1,4 glucan phosphorylase"/>
    <property type="match status" value="1"/>
</dbReference>
<dbReference type="GO" id="GO:0008184">
    <property type="term" value="F:glycogen phosphorylase activity"/>
    <property type="evidence" value="ECO:0007669"/>
    <property type="project" value="InterPro"/>
</dbReference>
<dbReference type="GO" id="GO:0005737">
    <property type="term" value="C:cytoplasm"/>
    <property type="evidence" value="ECO:0007669"/>
    <property type="project" value="TreeGrafter"/>
</dbReference>
<evidence type="ECO:0000313" key="13">
    <source>
        <dbReference type="Proteomes" id="UP000276133"/>
    </source>
</evidence>
<evidence type="ECO:0000256" key="4">
    <source>
        <dbReference type="ARBA" id="ARBA00022600"/>
    </source>
</evidence>
<dbReference type="Gene3D" id="3.40.50.2000">
    <property type="entry name" value="Glycogen Phosphorylase B"/>
    <property type="match status" value="2"/>
</dbReference>
<comment type="similarity">
    <text evidence="2 10">Belongs to the glycogen phosphorylase family.</text>
</comment>
<evidence type="ECO:0000256" key="5">
    <source>
        <dbReference type="ARBA" id="ARBA00022676"/>
    </source>
</evidence>
<evidence type="ECO:0000256" key="9">
    <source>
        <dbReference type="PIRSR" id="PIRSR000460-1"/>
    </source>
</evidence>
<protein>
    <recommendedName>
        <fullName evidence="10">Alpha-1,4 glucan phosphorylase</fullName>
        <ecNumber evidence="10">2.4.1.1</ecNumber>
    </recommendedName>
</protein>
<accession>A0A3M7T8D2</accession>
<dbReference type="FunFam" id="3.40.50.2000:FF:000197">
    <property type="entry name" value="Alpha-1,4 glucan phosphorylase"/>
    <property type="match status" value="1"/>
</dbReference>
<dbReference type="FunFam" id="3.40.50.2000:FF:000005">
    <property type="entry name" value="Alpha-1,4 glucan phosphorylase"/>
    <property type="match status" value="1"/>
</dbReference>
<evidence type="ECO:0000256" key="3">
    <source>
        <dbReference type="ARBA" id="ARBA00022553"/>
    </source>
</evidence>
<evidence type="ECO:0000256" key="1">
    <source>
        <dbReference type="ARBA" id="ARBA00001933"/>
    </source>
</evidence>
<evidence type="ECO:0000313" key="12">
    <source>
        <dbReference type="EMBL" id="RNA44215.1"/>
    </source>
</evidence>
<evidence type="ECO:0000256" key="11">
    <source>
        <dbReference type="SAM" id="MobiDB-lite"/>
    </source>
</evidence>
<dbReference type="InterPro" id="IPR000811">
    <property type="entry name" value="Glyco_trans_35"/>
</dbReference>
<comment type="cofactor">
    <cofactor evidence="1 10">
        <name>pyridoxal 5'-phosphate</name>
        <dbReference type="ChEBI" id="CHEBI:597326"/>
    </cofactor>
</comment>
<comment type="function">
    <text evidence="10">Allosteric enzyme that catalyzes the rate-limiting step in glycogen catabolism, the phosphorolytic cleavage of glycogen to produce glucose-1-phosphate, and plays a central role in maintaining cellular and organismal glucose homeostasis.</text>
</comment>
<dbReference type="PIRSF" id="PIRSF000460">
    <property type="entry name" value="Pprylas_GlgP"/>
    <property type="match status" value="1"/>
</dbReference>
<dbReference type="STRING" id="10195.A0A3M7T8D2"/>